<comment type="caution">
    <text evidence="3">The sequence shown here is derived from an EMBL/GenBank/DDBJ whole genome shotgun (WGS) entry which is preliminary data.</text>
</comment>
<feature type="domain" description="VanZ-like" evidence="2">
    <location>
        <begin position="34"/>
        <end position="119"/>
    </location>
</feature>
<feature type="transmembrane region" description="Helical" evidence="1">
    <location>
        <begin position="67"/>
        <end position="87"/>
    </location>
</feature>
<evidence type="ECO:0000313" key="4">
    <source>
        <dbReference type="Proteomes" id="UP000293562"/>
    </source>
</evidence>
<keyword evidence="1" id="KW-0472">Membrane</keyword>
<dbReference type="InterPro" id="IPR006976">
    <property type="entry name" value="VanZ-like"/>
</dbReference>
<keyword evidence="4" id="KW-1185">Reference proteome</keyword>
<name>A0A4Q7VMN8_9BACT</name>
<dbReference type="AlphaFoldDB" id="A0A4Q7VMN8"/>
<feature type="transmembrane region" description="Helical" evidence="1">
    <location>
        <begin position="42"/>
        <end position="60"/>
    </location>
</feature>
<sequence>MGTNLLIRNIIWAIVIFVLCSVPGDSLPQTSMFAIPYFDKMVHFGLFFIMGIFLIAELRYQTRLSRMSIALITFVFIALYGGTIEILQERYFVNRSGDFWDLCADVAGGICSVLMFPFLKKQKDLLLNRKPFCNYSFLKKIL</sequence>
<protein>
    <submittedName>
        <fullName evidence="3">VanZ like protein</fullName>
    </submittedName>
</protein>
<proteinExistence type="predicted"/>
<dbReference type="RefSeq" id="WP_130307603.1">
    <property type="nucleotide sequence ID" value="NZ_SHKN01000001.1"/>
</dbReference>
<dbReference type="Proteomes" id="UP000293562">
    <property type="component" value="Unassembled WGS sequence"/>
</dbReference>
<keyword evidence="1" id="KW-1133">Transmembrane helix</keyword>
<evidence type="ECO:0000256" key="1">
    <source>
        <dbReference type="SAM" id="Phobius"/>
    </source>
</evidence>
<accession>A0A4Q7VMN8</accession>
<keyword evidence="1" id="KW-0812">Transmembrane</keyword>
<organism evidence="3 4">
    <name type="scientific">Ancylomarina subtilis</name>
    <dbReference type="NCBI Taxonomy" id="1639035"/>
    <lineage>
        <taxon>Bacteria</taxon>
        <taxon>Pseudomonadati</taxon>
        <taxon>Bacteroidota</taxon>
        <taxon>Bacteroidia</taxon>
        <taxon>Marinilabiliales</taxon>
        <taxon>Marinifilaceae</taxon>
        <taxon>Ancylomarina</taxon>
    </lineage>
</organism>
<dbReference type="NCBIfam" id="NF037970">
    <property type="entry name" value="vanZ_1"/>
    <property type="match status" value="1"/>
</dbReference>
<dbReference type="OrthoDB" id="1524985at2"/>
<dbReference type="EMBL" id="SHKN01000001">
    <property type="protein sequence ID" value="RZT97596.1"/>
    <property type="molecule type" value="Genomic_DNA"/>
</dbReference>
<reference evidence="3 4" key="1">
    <citation type="submission" date="2019-02" db="EMBL/GenBank/DDBJ databases">
        <title>Genomic Encyclopedia of Type Strains, Phase IV (KMG-IV): sequencing the most valuable type-strain genomes for metagenomic binning, comparative biology and taxonomic classification.</title>
        <authorList>
            <person name="Goeker M."/>
        </authorList>
    </citation>
    <scope>NUCLEOTIDE SEQUENCE [LARGE SCALE GENOMIC DNA]</scope>
    <source>
        <strain evidence="3 4">DSM 28825</strain>
    </source>
</reference>
<dbReference type="Pfam" id="PF04892">
    <property type="entry name" value="VanZ"/>
    <property type="match status" value="1"/>
</dbReference>
<evidence type="ECO:0000313" key="3">
    <source>
        <dbReference type="EMBL" id="RZT97596.1"/>
    </source>
</evidence>
<evidence type="ECO:0000259" key="2">
    <source>
        <dbReference type="Pfam" id="PF04892"/>
    </source>
</evidence>
<dbReference type="PANTHER" id="PTHR28008:SF1">
    <property type="entry name" value="DOMAIN PROTEIN, PUTATIVE (AFU_ORTHOLOGUE AFUA_3G10980)-RELATED"/>
    <property type="match status" value="1"/>
</dbReference>
<feature type="transmembrane region" description="Helical" evidence="1">
    <location>
        <begin position="99"/>
        <end position="119"/>
    </location>
</feature>
<gene>
    <name evidence="3" type="ORF">EV201_2269</name>
</gene>
<dbReference type="PANTHER" id="PTHR28008">
    <property type="entry name" value="DOMAIN PROTEIN, PUTATIVE (AFU_ORTHOLOGUE AFUA_3G10980)-RELATED"/>
    <property type="match status" value="1"/>
</dbReference>